<dbReference type="InterPro" id="IPR005381">
    <property type="entry name" value="Znf-XS_domain"/>
</dbReference>
<feature type="domain" description="Zinc finger-XS" evidence="1">
    <location>
        <begin position="42"/>
        <end position="66"/>
    </location>
</feature>
<protein>
    <recommendedName>
        <fullName evidence="1">Zinc finger-XS domain-containing protein</fullName>
    </recommendedName>
</protein>
<accession>A0AA39SET4</accession>
<name>A0AA39SET4_ACESA</name>
<evidence type="ECO:0000313" key="3">
    <source>
        <dbReference type="Proteomes" id="UP001168877"/>
    </source>
</evidence>
<dbReference type="AlphaFoldDB" id="A0AA39SET4"/>
<organism evidence="2 3">
    <name type="scientific">Acer saccharum</name>
    <name type="common">Sugar maple</name>
    <dbReference type="NCBI Taxonomy" id="4024"/>
    <lineage>
        <taxon>Eukaryota</taxon>
        <taxon>Viridiplantae</taxon>
        <taxon>Streptophyta</taxon>
        <taxon>Embryophyta</taxon>
        <taxon>Tracheophyta</taxon>
        <taxon>Spermatophyta</taxon>
        <taxon>Magnoliopsida</taxon>
        <taxon>eudicotyledons</taxon>
        <taxon>Gunneridae</taxon>
        <taxon>Pentapetalae</taxon>
        <taxon>rosids</taxon>
        <taxon>malvids</taxon>
        <taxon>Sapindales</taxon>
        <taxon>Sapindaceae</taxon>
        <taxon>Hippocastanoideae</taxon>
        <taxon>Acereae</taxon>
        <taxon>Acer</taxon>
    </lineage>
</organism>
<dbReference type="EMBL" id="JAUESC010000381">
    <property type="protein sequence ID" value="KAK0590269.1"/>
    <property type="molecule type" value="Genomic_DNA"/>
</dbReference>
<sequence>MEYSFEQETYFNISEFTEYTKKSYEDLKASKYKVNVNDRLRCLFCPGKKKHDYKLEHLLQHASGEASLRHSFSRPQTPLPSLHRFCRANERGSSTCPPRIFPPIDYLRFFDDAALWAHKIVFDKLKFEKAVEKIFIHVRIISVALHLNVLKLFQVLAM</sequence>
<dbReference type="PANTHER" id="PTHR21596">
    <property type="entry name" value="RIBONUCLEASE P SUBUNIT P38"/>
    <property type="match status" value="1"/>
</dbReference>
<keyword evidence="3" id="KW-1185">Reference proteome</keyword>
<evidence type="ECO:0000259" key="1">
    <source>
        <dbReference type="Pfam" id="PF03470"/>
    </source>
</evidence>
<proteinExistence type="predicted"/>
<dbReference type="Proteomes" id="UP001168877">
    <property type="component" value="Unassembled WGS sequence"/>
</dbReference>
<gene>
    <name evidence="2" type="ORF">LWI29_024717</name>
</gene>
<dbReference type="GO" id="GO:0080188">
    <property type="term" value="P:gene silencing by siRNA-directed DNA methylation"/>
    <property type="evidence" value="ECO:0007669"/>
    <property type="project" value="InterPro"/>
</dbReference>
<dbReference type="Pfam" id="PF03470">
    <property type="entry name" value="zf-XS"/>
    <property type="match status" value="1"/>
</dbReference>
<dbReference type="PANTHER" id="PTHR21596:SF3">
    <property type="entry name" value="FACTOR OF DNA METHYLATION 1-RELATED"/>
    <property type="match status" value="1"/>
</dbReference>
<evidence type="ECO:0000313" key="2">
    <source>
        <dbReference type="EMBL" id="KAK0590269.1"/>
    </source>
</evidence>
<comment type="caution">
    <text evidence="2">The sequence shown here is derived from an EMBL/GenBank/DDBJ whole genome shotgun (WGS) entry which is preliminary data.</text>
</comment>
<reference evidence="2" key="2">
    <citation type="submission" date="2023-06" db="EMBL/GenBank/DDBJ databases">
        <authorList>
            <person name="Swenson N.G."/>
            <person name="Wegrzyn J.L."/>
            <person name="Mcevoy S.L."/>
        </authorList>
    </citation>
    <scope>NUCLEOTIDE SEQUENCE</scope>
    <source>
        <strain evidence="2">NS2018</strain>
        <tissue evidence="2">Leaf</tissue>
    </source>
</reference>
<dbReference type="InterPro" id="IPR045177">
    <property type="entry name" value="FDM1-5/IDN2"/>
</dbReference>
<reference evidence="2" key="1">
    <citation type="journal article" date="2022" name="Plant J.">
        <title>Strategies of tolerance reflected in two North American maple genomes.</title>
        <authorList>
            <person name="McEvoy S.L."/>
            <person name="Sezen U.U."/>
            <person name="Trouern-Trend A."/>
            <person name="McMahon S.M."/>
            <person name="Schaberg P.G."/>
            <person name="Yang J."/>
            <person name="Wegrzyn J.L."/>
            <person name="Swenson N.G."/>
        </authorList>
    </citation>
    <scope>NUCLEOTIDE SEQUENCE</scope>
    <source>
        <strain evidence="2">NS2018</strain>
    </source>
</reference>